<feature type="non-terminal residue" evidence="1">
    <location>
        <position position="60"/>
    </location>
</feature>
<sequence length="60" mass="6630">LPTKVVEISTDRGYNDAVTKAADEGKLAVIDFTAKWQDHGTHFRFPQCPASTCSVPESRH</sequence>
<protein>
    <submittedName>
        <fullName evidence="1">Uncharacterized protein</fullName>
    </submittedName>
</protein>
<reference evidence="1" key="1">
    <citation type="submission" date="2020-12" db="EMBL/GenBank/DDBJ databases">
        <authorList>
            <person name="Iha C."/>
        </authorList>
    </citation>
    <scope>NUCLEOTIDE SEQUENCE</scope>
</reference>
<keyword evidence="2" id="KW-1185">Reference proteome</keyword>
<proteinExistence type="predicted"/>
<gene>
    <name evidence="1" type="ORF">OSTQU699_LOCUS7262</name>
</gene>
<accession>A0A8S1J7N3</accession>
<evidence type="ECO:0000313" key="1">
    <source>
        <dbReference type="EMBL" id="CAD7701905.1"/>
    </source>
</evidence>
<organism evidence="1 2">
    <name type="scientific">Ostreobium quekettii</name>
    <dbReference type="NCBI Taxonomy" id="121088"/>
    <lineage>
        <taxon>Eukaryota</taxon>
        <taxon>Viridiplantae</taxon>
        <taxon>Chlorophyta</taxon>
        <taxon>core chlorophytes</taxon>
        <taxon>Ulvophyceae</taxon>
        <taxon>TCBD clade</taxon>
        <taxon>Bryopsidales</taxon>
        <taxon>Ostreobineae</taxon>
        <taxon>Ostreobiaceae</taxon>
        <taxon>Ostreobium</taxon>
    </lineage>
</organism>
<dbReference type="Proteomes" id="UP000708148">
    <property type="component" value="Unassembled WGS sequence"/>
</dbReference>
<dbReference type="EMBL" id="CAJHUC010001655">
    <property type="protein sequence ID" value="CAD7701905.1"/>
    <property type="molecule type" value="Genomic_DNA"/>
</dbReference>
<evidence type="ECO:0000313" key="2">
    <source>
        <dbReference type="Proteomes" id="UP000708148"/>
    </source>
</evidence>
<comment type="caution">
    <text evidence="1">The sequence shown here is derived from an EMBL/GenBank/DDBJ whole genome shotgun (WGS) entry which is preliminary data.</text>
</comment>
<dbReference type="AlphaFoldDB" id="A0A8S1J7N3"/>
<name>A0A8S1J7N3_9CHLO</name>